<dbReference type="InterPro" id="IPR037185">
    <property type="entry name" value="EmrE-like"/>
</dbReference>
<evidence type="ECO:0000256" key="3">
    <source>
        <dbReference type="ARBA" id="ARBA00022692"/>
    </source>
</evidence>
<feature type="domain" description="EamA" evidence="7">
    <location>
        <begin position="149"/>
        <end position="280"/>
    </location>
</feature>
<dbReference type="PANTHER" id="PTHR32322">
    <property type="entry name" value="INNER MEMBRANE TRANSPORTER"/>
    <property type="match status" value="1"/>
</dbReference>
<sequence>MDLRALGLGLAFAFMWSSAFTSARMIVTEAPPLTALALRFLLSGVLGVVIARAMGQTWHLTRPQWRSTFIFGICQNALYLGLFFFAMQTVEASLAAIVAAAMPLFVGLAGWLVLGDRLRPLAILGLVLGIGGVALIMGSRLTGGADPVGIAACIVGTLALTVATLSVRTASGGGNLLMIVGLQMLVGSAALTVAALVFETWEVTWSLRLVLAFLYTTLIPGLLATLTWFVLVNRIGAVRAATYHFLNPFFGVVIAALVLGEAVSLLDIVGAVVIALGILAVQIAKQPGAVPARPGPAPGPRI</sequence>
<dbReference type="Proteomes" id="UP000612855">
    <property type="component" value="Unassembled WGS sequence"/>
</dbReference>
<feature type="transmembrane region" description="Helical" evidence="6">
    <location>
        <begin position="210"/>
        <end position="231"/>
    </location>
</feature>
<dbReference type="InterPro" id="IPR000620">
    <property type="entry name" value="EamA_dom"/>
</dbReference>
<evidence type="ECO:0000256" key="5">
    <source>
        <dbReference type="ARBA" id="ARBA00023136"/>
    </source>
</evidence>
<feature type="transmembrane region" description="Helical" evidence="6">
    <location>
        <begin position="67"/>
        <end position="86"/>
    </location>
</feature>
<reference evidence="9" key="1">
    <citation type="journal article" date="2019" name="Int. J. Syst. Evol. Microbiol.">
        <title>The Global Catalogue of Microorganisms (GCM) 10K type strain sequencing project: providing services to taxonomists for standard genome sequencing and annotation.</title>
        <authorList>
            <consortium name="The Broad Institute Genomics Platform"/>
            <consortium name="The Broad Institute Genome Sequencing Center for Infectious Disease"/>
            <person name="Wu L."/>
            <person name="Ma J."/>
        </authorList>
    </citation>
    <scope>NUCLEOTIDE SEQUENCE [LARGE SCALE GENOMIC DNA]</scope>
    <source>
        <strain evidence="9">CGMCC 1.12664</strain>
    </source>
</reference>
<evidence type="ECO:0000256" key="2">
    <source>
        <dbReference type="ARBA" id="ARBA00007362"/>
    </source>
</evidence>
<feature type="transmembrane region" description="Helical" evidence="6">
    <location>
        <begin position="243"/>
        <end position="259"/>
    </location>
</feature>
<comment type="subcellular location">
    <subcellularLocation>
        <location evidence="1">Membrane</location>
        <topology evidence="1">Multi-pass membrane protein</topology>
    </subcellularLocation>
</comment>
<dbReference type="Gene3D" id="1.10.3730.20">
    <property type="match status" value="1"/>
</dbReference>
<evidence type="ECO:0000256" key="4">
    <source>
        <dbReference type="ARBA" id="ARBA00022989"/>
    </source>
</evidence>
<dbReference type="Pfam" id="PF00892">
    <property type="entry name" value="EamA"/>
    <property type="match status" value="2"/>
</dbReference>
<dbReference type="SUPFAM" id="SSF103481">
    <property type="entry name" value="Multidrug resistance efflux transporter EmrE"/>
    <property type="match status" value="2"/>
</dbReference>
<keyword evidence="3 6" id="KW-0812">Transmembrane</keyword>
<feature type="transmembrane region" description="Helical" evidence="6">
    <location>
        <begin position="176"/>
        <end position="198"/>
    </location>
</feature>
<dbReference type="RefSeq" id="WP_188478056.1">
    <property type="nucleotide sequence ID" value="NZ_BMFJ01000001.1"/>
</dbReference>
<feature type="transmembrane region" description="Helical" evidence="6">
    <location>
        <begin position="92"/>
        <end position="114"/>
    </location>
</feature>
<feature type="domain" description="EamA" evidence="7">
    <location>
        <begin position="6"/>
        <end position="137"/>
    </location>
</feature>
<feature type="transmembrane region" description="Helical" evidence="6">
    <location>
        <begin position="148"/>
        <end position="167"/>
    </location>
</feature>
<dbReference type="AlphaFoldDB" id="A0A917A9X3"/>
<dbReference type="EMBL" id="BMFJ01000001">
    <property type="protein sequence ID" value="GGE36700.1"/>
    <property type="molecule type" value="Genomic_DNA"/>
</dbReference>
<comment type="caution">
    <text evidence="8">The sequence shown here is derived from an EMBL/GenBank/DDBJ whole genome shotgun (WGS) entry which is preliminary data.</text>
</comment>
<evidence type="ECO:0000259" key="7">
    <source>
        <dbReference type="Pfam" id="PF00892"/>
    </source>
</evidence>
<feature type="transmembrane region" description="Helical" evidence="6">
    <location>
        <begin position="33"/>
        <end position="55"/>
    </location>
</feature>
<feature type="transmembrane region" description="Helical" evidence="6">
    <location>
        <begin position="121"/>
        <end position="142"/>
    </location>
</feature>
<evidence type="ECO:0000256" key="1">
    <source>
        <dbReference type="ARBA" id="ARBA00004141"/>
    </source>
</evidence>
<name>A0A917A9X3_9RHOB</name>
<keyword evidence="9" id="KW-1185">Reference proteome</keyword>
<keyword evidence="4 6" id="KW-1133">Transmembrane helix</keyword>
<proteinExistence type="inferred from homology"/>
<comment type="similarity">
    <text evidence="2">Belongs to the EamA transporter family.</text>
</comment>
<organism evidence="8 9">
    <name type="scientific">Primorskyibacter flagellatus</name>
    <dbReference type="NCBI Taxonomy" id="1387277"/>
    <lineage>
        <taxon>Bacteria</taxon>
        <taxon>Pseudomonadati</taxon>
        <taxon>Pseudomonadota</taxon>
        <taxon>Alphaproteobacteria</taxon>
        <taxon>Rhodobacterales</taxon>
        <taxon>Roseobacteraceae</taxon>
        <taxon>Primorskyibacter</taxon>
    </lineage>
</organism>
<gene>
    <name evidence="8" type="ORF">GCM10011360_25600</name>
</gene>
<keyword evidence="5 6" id="KW-0472">Membrane</keyword>
<dbReference type="InterPro" id="IPR050638">
    <property type="entry name" value="AA-Vitamin_Transporters"/>
</dbReference>
<dbReference type="GO" id="GO:0016020">
    <property type="term" value="C:membrane"/>
    <property type="evidence" value="ECO:0007669"/>
    <property type="project" value="UniProtKB-SubCell"/>
</dbReference>
<feature type="transmembrane region" description="Helical" evidence="6">
    <location>
        <begin position="265"/>
        <end position="284"/>
    </location>
</feature>
<dbReference type="PANTHER" id="PTHR32322:SF2">
    <property type="entry name" value="EAMA DOMAIN-CONTAINING PROTEIN"/>
    <property type="match status" value="1"/>
</dbReference>
<evidence type="ECO:0000313" key="9">
    <source>
        <dbReference type="Proteomes" id="UP000612855"/>
    </source>
</evidence>
<evidence type="ECO:0000313" key="8">
    <source>
        <dbReference type="EMBL" id="GGE36700.1"/>
    </source>
</evidence>
<protein>
    <submittedName>
        <fullName evidence="8">Peptide ABC transporter permease</fullName>
    </submittedName>
</protein>
<accession>A0A917A9X3</accession>
<evidence type="ECO:0000256" key="6">
    <source>
        <dbReference type="SAM" id="Phobius"/>
    </source>
</evidence>